<comment type="caution">
    <text evidence="2">The sequence shown here is derived from an EMBL/GenBank/DDBJ whole genome shotgun (WGS) entry which is preliminary data.</text>
</comment>
<reference evidence="2 3" key="1">
    <citation type="journal article" date="2016" name="Nat. Commun.">
        <title>Thousands of microbial genomes shed light on interconnected biogeochemical processes in an aquifer system.</title>
        <authorList>
            <person name="Anantharaman K."/>
            <person name="Brown C.T."/>
            <person name="Hug L.A."/>
            <person name="Sharon I."/>
            <person name="Castelle C.J."/>
            <person name="Probst A.J."/>
            <person name="Thomas B.C."/>
            <person name="Singh A."/>
            <person name="Wilkins M.J."/>
            <person name="Karaoz U."/>
            <person name="Brodie E.L."/>
            <person name="Williams K.H."/>
            <person name="Hubbard S.S."/>
            <person name="Banfield J.F."/>
        </authorList>
    </citation>
    <scope>NUCLEOTIDE SEQUENCE [LARGE SCALE GENOMIC DNA]</scope>
</reference>
<keyword evidence="1" id="KW-1133">Transmembrane helix</keyword>
<organism evidence="2 3">
    <name type="scientific">Candidatus Doudnabacteria bacterium RIFCSPHIGHO2_01_FULL_41_86</name>
    <dbReference type="NCBI Taxonomy" id="1817821"/>
    <lineage>
        <taxon>Bacteria</taxon>
        <taxon>Candidatus Doudnaibacteriota</taxon>
    </lineage>
</organism>
<evidence type="ECO:0000256" key="1">
    <source>
        <dbReference type="SAM" id="Phobius"/>
    </source>
</evidence>
<dbReference type="AlphaFoldDB" id="A0A1F5N8T3"/>
<feature type="transmembrane region" description="Helical" evidence="1">
    <location>
        <begin position="12"/>
        <end position="34"/>
    </location>
</feature>
<accession>A0A1F5N8T3</accession>
<dbReference type="STRING" id="1817821.A2717_00560"/>
<sequence length="290" mass="33047">MAREDKKKTSSVNLRAIMKVLAVIAIGFALYQYYEQRNRPRYWEAQKEMQTKLSREHHVNALQLNDESEKIVRRAERQRKVTNSNELLAILWPSANRSRDLVRVEKAWDAHAADRDESYLSTEVEADDTDWAYLREIRVPTRIQVFGKVRPKYYPTHESGPDGITWIRNPNARDRTVLMHERGLDNPTPETGKLNQAIGRFCDEDGDSCEAGFPLFSDAVLCVGPKYYEGGHFQGWFNGLVVLDGAEGSGYFIGSGKRKFVITPDNPQLGQTFSTDVCKAHPGELLVKIN</sequence>
<gene>
    <name evidence="2" type="ORF">A2717_00560</name>
</gene>
<proteinExistence type="predicted"/>
<protein>
    <submittedName>
        <fullName evidence="2">Uncharacterized protein</fullName>
    </submittedName>
</protein>
<keyword evidence="1" id="KW-0812">Transmembrane</keyword>
<dbReference type="EMBL" id="MFEH01000003">
    <property type="protein sequence ID" value="OGE74008.1"/>
    <property type="molecule type" value="Genomic_DNA"/>
</dbReference>
<name>A0A1F5N8T3_9BACT</name>
<evidence type="ECO:0000313" key="3">
    <source>
        <dbReference type="Proteomes" id="UP000177610"/>
    </source>
</evidence>
<dbReference type="Proteomes" id="UP000177610">
    <property type="component" value="Unassembled WGS sequence"/>
</dbReference>
<evidence type="ECO:0000313" key="2">
    <source>
        <dbReference type="EMBL" id="OGE74008.1"/>
    </source>
</evidence>
<keyword evidence="1" id="KW-0472">Membrane</keyword>